<gene>
    <name evidence="22" type="ORF">CLODIP_2_CD06285</name>
</gene>
<keyword evidence="19" id="KW-0040">ANK repeat</keyword>
<keyword evidence="4 20" id="KW-0812">Transmembrane</keyword>
<dbReference type="SUPFAM" id="SSF48403">
    <property type="entry name" value="Ankyrin repeat"/>
    <property type="match status" value="1"/>
</dbReference>
<evidence type="ECO:0000256" key="15">
    <source>
        <dbReference type="ARBA" id="ARBA00034104"/>
    </source>
</evidence>
<keyword evidence="5" id="KW-0732">Signal</keyword>
<dbReference type="CDD" id="cd13715">
    <property type="entry name" value="PBP2_iGluR_AMPA"/>
    <property type="match status" value="1"/>
</dbReference>
<feature type="binding site" evidence="16">
    <location>
        <position position="392"/>
    </location>
    <ligand>
        <name>L-glutamate</name>
        <dbReference type="ChEBI" id="CHEBI:29985"/>
    </ligand>
</feature>
<comment type="similarity">
    <text evidence="1">Belongs to the glutamate-gated ion channel (TC 1.A.10.1) family.</text>
</comment>
<evidence type="ECO:0000256" key="19">
    <source>
        <dbReference type="PROSITE-ProRule" id="PRU00023"/>
    </source>
</evidence>
<dbReference type="Pfam" id="PF07714">
    <property type="entry name" value="PK_Tyr_Ser-Thr"/>
    <property type="match status" value="1"/>
</dbReference>
<dbReference type="Pfam" id="PF00060">
    <property type="entry name" value="Lig_chan"/>
    <property type="match status" value="1"/>
</dbReference>
<keyword evidence="11" id="KW-0325">Glycoprotein</keyword>
<evidence type="ECO:0000256" key="12">
    <source>
        <dbReference type="ARBA" id="ARBA00023257"/>
    </source>
</evidence>
<evidence type="ECO:0000256" key="8">
    <source>
        <dbReference type="ARBA" id="ARBA00023065"/>
    </source>
</evidence>
<evidence type="ECO:0000256" key="3">
    <source>
        <dbReference type="ARBA" id="ARBA00022475"/>
    </source>
</evidence>
<proteinExistence type="inferred from homology"/>
<keyword evidence="2" id="KW-0813">Transport</keyword>
<organism evidence="22 23">
    <name type="scientific">Cloeon dipterum</name>
    <dbReference type="NCBI Taxonomy" id="197152"/>
    <lineage>
        <taxon>Eukaryota</taxon>
        <taxon>Metazoa</taxon>
        <taxon>Ecdysozoa</taxon>
        <taxon>Arthropoda</taxon>
        <taxon>Hexapoda</taxon>
        <taxon>Insecta</taxon>
        <taxon>Pterygota</taxon>
        <taxon>Palaeoptera</taxon>
        <taxon>Ephemeroptera</taxon>
        <taxon>Pisciforma</taxon>
        <taxon>Baetidae</taxon>
        <taxon>Cloeon</taxon>
    </lineage>
</organism>
<dbReference type="OrthoDB" id="5984008at2759"/>
<evidence type="ECO:0000256" key="18">
    <source>
        <dbReference type="PIRSR" id="PIRSR601508-3"/>
    </source>
</evidence>
<keyword evidence="7" id="KW-0770">Synapse</keyword>
<dbReference type="FunFam" id="3.40.50.2300:FF:000186">
    <property type="entry name" value="Glutamate receptor 1"/>
    <property type="match status" value="1"/>
</dbReference>
<dbReference type="GO" id="GO:0004672">
    <property type="term" value="F:protein kinase activity"/>
    <property type="evidence" value="ECO:0007669"/>
    <property type="project" value="InterPro"/>
</dbReference>
<dbReference type="InterPro" id="IPR011009">
    <property type="entry name" value="Kinase-like_dom_sf"/>
</dbReference>
<evidence type="ECO:0000256" key="14">
    <source>
        <dbReference type="ARBA" id="ARBA00023303"/>
    </source>
</evidence>
<evidence type="ECO:0000256" key="13">
    <source>
        <dbReference type="ARBA" id="ARBA00023286"/>
    </source>
</evidence>
<dbReference type="Gene3D" id="3.30.200.20">
    <property type="entry name" value="Phosphorylase Kinase, domain 1"/>
    <property type="match status" value="1"/>
</dbReference>
<feature type="disulfide bond" evidence="18">
    <location>
        <begin position="624"/>
        <end position="679"/>
    </location>
</feature>
<evidence type="ECO:0000256" key="2">
    <source>
        <dbReference type="ARBA" id="ARBA00022448"/>
    </source>
</evidence>
<keyword evidence="14" id="KW-0407">Ion channel</keyword>
<feature type="transmembrane region" description="Helical" evidence="20">
    <location>
        <begin position="694"/>
        <end position="717"/>
    </location>
</feature>
<comment type="subcellular location">
    <subcellularLocation>
        <location evidence="15">Postsynaptic cell membrane</location>
        <topology evidence="15">Multi-pass membrane protein</topology>
    </subcellularLocation>
</comment>
<dbReference type="InterPro" id="IPR001828">
    <property type="entry name" value="ANF_lig-bd_rcpt"/>
</dbReference>
<evidence type="ECO:0000256" key="9">
    <source>
        <dbReference type="ARBA" id="ARBA00023136"/>
    </source>
</evidence>
<dbReference type="PRINTS" id="PR00177">
    <property type="entry name" value="NMDARECEPTOR"/>
</dbReference>
<keyword evidence="3" id="KW-1003">Cell membrane</keyword>
<feature type="transmembrane region" description="Helical" evidence="20">
    <location>
        <begin position="511"/>
        <end position="533"/>
    </location>
</feature>
<evidence type="ECO:0000313" key="23">
    <source>
        <dbReference type="Proteomes" id="UP000494165"/>
    </source>
</evidence>
<dbReference type="Pfam" id="PF12796">
    <property type="entry name" value="Ank_2"/>
    <property type="match status" value="1"/>
</dbReference>
<dbReference type="InterPro" id="IPR001245">
    <property type="entry name" value="Ser-Thr/Tyr_kinase_cat_dom"/>
</dbReference>
<keyword evidence="12" id="KW-0628">Postsynaptic cell membrane</keyword>
<keyword evidence="18" id="KW-1015">Disulfide bond</keyword>
<evidence type="ECO:0000256" key="5">
    <source>
        <dbReference type="ARBA" id="ARBA00022729"/>
    </source>
</evidence>
<dbReference type="PROSITE" id="PS50088">
    <property type="entry name" value="ANK_REPEAT"/>
    <property type="match status" value="3"/>
</dbReference>
<dbReference type="SUPFAM" id="SSF53822">
    <property type="entry name" value="Periplasmic binding protein-like I"/>
    <property type="match status" value="1"/>
</dbReference>
<dbReference type="GO" id="GO:0007166">
    <property type="term" value="P:cell surface receptor signaling pathway"/>
    <property type="evidence" value="ECO:0007669"/>
    <property type="project" value="UniProtKB-ARBA"/>
</dbReference>
<dbReference type="InterPro" id="IPR015683">
    <property type="entry name" value="Ionotropic_Glu_rcpt"/>
</dbReference>
<dbReference type="SUPFAM" id="SSF81324">
    <property type="entry name" value="Voltage-gated potassium channels"/>
    <property type="match status" value="1"/>
</dbReference>
<keyword evidence="6 20" id="KW-1133">Transmembrane helix</keyword>
<keyword evidence="23" id="KW-1185">Reference proteome</keyword>
<evidence type="ECO:0000256" key="10">
    <source>
        <dbReference type="ARBA" id="ARBA00023170"/>
    </source>
</evidence>
<evidence type="ECO:0000256" key="16">
    <source>
        <dbReference type="PIRSR" id="PIRSR601508-1"/>
    </source>
</evidence>
<evidence type="ECO:0000259" key="21">
    <source>
        <dbReference type="PROSITE" id="PS50011"/>
    </source>
</evidence>
<feature type="site" description="Crucial to convey clamshell closure to channel opening" evidence="17">
    <location>
        <position position="540"/>
    </location>
</feature>
<dbReference type="SMART" id="SM00079">
    <property type="entry name" value="PBPe"/>
    <property type="match status" value="1"/>
</dbReference>
<dbReference type="GO" id="GO:0005524">
    <property type="term" value="F:ATP binding"/>
    <property type="evidence" value="ECO:0007669"/>
    <property type="project" value="InterPro"/>
</dbReference>
<dbReference type="PANTHER" id="PTHR18966">
    <property type="entry name" value="IONOTROPIC GLUTAMATE RECEPTOR"/>
    <property type="match status" value="1"/>
</dbReference>
<feature type="transmembrane region" description="Helical" evidence="20">
    <location>
        <begin position="468"/>
        <end position="491"/>
    </location>
</feature>
<dbReference type="GO" id="GO:0045211">
    <property type="term" value="C:postsynaptic membrane"/>
    <property type="evidence" value="ECO:0007669"/>
    <property type="project" value="UniProtKB-SubCell"/>
</dbReference>
<feature type="site" description="Interaction with the cone snail toxin Con-ikot-ikot" evidence="17">
    <location>
        <position position="567"/>
    </location>
</feature>
<evidence type="ECO:0000256" key="1">
    <source>
        <dbReference type="ARBA" id="ARBA00008685"/>
    </source>
</evidence>
<feature type="binding site" evidence="16">
    <location>
        <position position="562"/>
    </location>
    <ligand>
        <name>L-glutamate</name>
        <dbReference type="ChEBI" id="CHEBI:29985"/>
    </ligand>
</feature>
<feature type="domain" description="Protein kinase" evidence="21">
    <location>
        <begin position="977"/>
        <end position="1229"/>
    </location>
</feature>
<dbReference type="Pfam" id="PF13606">
    <property type="entry name" value="Ank_3"/>
    <property type="match status" value="1"/>
</dbReference>
<dbReference type="Gene3D" id="3.40.50.2300">
    <property type="match status" value="2"/>
</dbReference>
<dbReference type="InterPro" id="IPR028082">
    <property type="entry name" value="Peripla_BP_I"/>
</dbReference>
<dbReference type="Proteomes" id="UP000494165">
    <property type="component" value="Unassembled WGS sequence"/>
</dbReference>
<feature type="repeat" description="ANK" evidence="19">
    <location>
        <begin position="818"/>
        <end position="850"/>
    </location>
</feature>
<dbReference type="Pfam" id="PF10613">
    <property type="entry name" value="Lig_chan-Glu_bd"/>
    <property type="match status" value="1"/>
</dbReference>
<dbReference type="AlphaFoldDB" id="A0A8S1CQ72"/>
<dbReference type="SUPFAM" id="SSF56112">
    <property type="entry name" value="Protein kinase-like (PK-like)"/>
    <property type="match status" value="1"/>
</dbReference>
<dbReference type="FunFam" id="3.40.190.10:FF:000001">
    <property type="entry name" value="Glutamate receptor ionotropic, kainate 2"/>
    <property type="match status" value="1"/>
</dbReference>
<sequence>MKRYQAHDVHISIIIIPTGTFIPGLLRLQQIYQGLQPGNDSIQVETVKRLQNVSDAINFLHNIEELSRWTPKYIVLDCPTEMAKEIVVSHVRDITLGKRTYHYLLSGLIMDDRWESEVIEYGAINITGFRIVDTSRRYVREFLEGWRKVESGIQSNTGTAIQRDTISAQAALMYDAVSVMIEVFNKLLRKKPDMFRSNVRRGQVFNNGSRGLECNYSKNWVTPWEHGDKISRFLRKVELDGLTGEIRFSEDGRRTNYTLHVMEMTVNSAMVKVAEWTDEKGFTPVAAKYVRLKPFAEIERNRTYIVTTIEEAPYIMMKTTEPGEVLTGNDRFEGYCKDLADLIAKKLDIRYELRIVKDGYYGSENSDVKGGWDGMVGELVRKEADIAIASMTITSERERVIDFSKPFMSLGISIMIKKPVKQKPGVFSFLNPLSKEIWVCVIFSYIGVSVVLFIVSRFSPYEWRVEETLAGTAVANDFSLLNSFWFSLGAFMQQGCDISPRSISGRIVGSVWWFFTLILISSYTANLAAFLTVERMVAPINSPEDLASQTEVEYGTLYQGSTWDFFRRSQITLYSKMWEFMNSRKHVFVKTYEEGIRRVRHSKGKYALLIESPTNDYINEREPCDTMKVGRNLDAKGFGVATPLGSPLRDGINLAVLSLKENGELAKLKNKWWYDRTECRHDNKQDAARNELSLSNVAGIFYILIGGLVLAMGVALLEFCYKSQVEAGRAKIPLSDAMKAKARLTIGGSRDYDNDPDSRRVRHKSQDWSEWQCVYFRVIFPSPPDMEDIFQWTREGNAMQVRVWLDDTEHDLNQGDDHGFSPLHWACKEGHTKIAELLIQRGARVNVTNRGDDTPLHLAAAHGHRDILHQLLRHKADVNFINEHGNTPLHYACFWGYQTIAEDLVAQGALVSIANKDGDTPLDKAKGPLSKGLHELAVANGQDLKKIQFKDQSWLGMKTRSRDATLSRHKGIDIGELSLHTRIAEGPSGETWKGRWQKNDIVAKILSIRECTPRISRDFNEEFPKLRIFSHPNVLPVLGCCNSPPRLVVISQWLPNGSLFRLLHEETGGLVVDNAQALRFALGIARGMTFLHSIERITPQFHLNSYHVMIDDDLTAKINMGDAKFSFQERNRIYQPAWMSPEALSKSPKERNWEASDMWSFAILLWELATREVPFADLSPMECGMKIALEGLRVSVPPGISAHLSKLVRICMNEDPGKRPTFEMVMPILEKMQR</sequence>
<evidence type="ECO:0000256" key="4">
    <source>
        <dbReference type="ARBA" id="ARBA00022692"/>
    </source>
</evidence>
<dbReference type="Gene3D" id="1.10.510.10">
    <property type="entry name" value="Transferase(Phosphotransferase) domain 1"/>
    <property type="match status" value="1"/>
</dbReference>
<dbReference type="InterPro" id="IPR000719">
    <property type="entry name" value="Prot_kinase_dom"/>
</dbReference>
<feature type="binding site" evidence="16">
    <location>
        <position position="397"/>
    </location>
    <ligand>
        <name>L-glutamate</name>
        <dbReference type="ChEBI" id="CHEBI:29985"/>
    </ligand>
</feature>
<feature type="repeat" description="ANK" evidence="19">
    <location>
        <begin position="884"/>
        <end position="916"/>
    </location>
</feature>
<evidence type="ECO:0000256" key="17">
    <source>
        <dbReference type="PIRSR" id="PIRSR601508-2"/>
    </source>
</evidence>
<dbReference type="InterPro" id="IPR019594">
    <property type="entry name" value="Glu/Gly-bd"/>
</dbReference>
<dbReference type="FunFam" id="3.30.200.20:FF:000245">
    <property type="entry name" value="Integrin-linked protein kinase"/>
    <property type="match status" value="1"/>
</dbReference>
<evidence type="ECO:0000256" key="11">
    <source>
        <dbReference type="ARBA" id="ARBA00023180"/>
    </source>
</evidence>
<dbReference type="FunFam" id="1.25.40.20:FF:000050">
    <property type="entry name" value="integrin-linked protein kinase"/>
    <property type="match status" value="1"/>
</dbReference>
<dbReference type="Gene3D" id="1.25.40.20">
    <property type="entry name" value="Ankyrin repeat-containing domain"/>
    <property type="match status" value="1"/>
</dbReference>
<dbReference type="InterPro" id="IPR001508">
    <property type="entry name" value="Iono_Glu_rcpt_met"/>
</dbReference>
<dbReference type="Pfam" id="PF01094">
    <property type="entry name" value="ANF_receptor"/>
    <property type="match status" value="1"/>
</dbReference>
<dbReference type="GO" id="GO:0022824">
    <property type="term" value="F:transmitter-gated monoatomic ion channel activity"/>
    <property type="evidence" value="ECO:0007669"/>
    <property type="project" value="UniProtKB-ARBA"/>
</dbReference>
<keyword evidence="8" id="KW-0406">Ion transport</keyword>
<dbReference type="PROSITE" id="PS50011">
    <property type="entry name" value="PROTEIN_KINASE_DOM"/>
    <property type="match status" value="1"/>
</dbReference>
<feature type="binding site" evidence="16">
    <location>
        <position position="611"/>
    </location>
    <ligand>
        <name>L-glutamate</name>
        <dbReference type="ChEBI" id="CHEBI:29985"/>
    </ligand>
</feature>
<dbReference type="EMBL" id="CADEPI010000076">
    <property type="protein sequence ID" value="CAB3372735.1"/>
    <property type="molecule type" value="Genomic_DNA"/>
</dbReference>
<keyword evidence="13" id="KW-1071">Ligand-gated ion channel</keyword>
<dbReference type="InterPro" id="IPR001320">
    <property type="entry name" value="Iontro_rcpt_C"/>
</dbReference>
<dbReference type="FunFam" id="3.40.190.10:FF:000087">
    <property type="entry name" value="glutamate receptor 4 isoform X2"/>
    <property type="match status" value="1"/>
</dbReference>
<dbReference type="PROSITE" id="PS50297">
    <property type="entry name" value="ANK_REP_REGION"/>
    <property type="match status" value="3"/>
</dbReference>
<feature type="repeat" description="ANK" evidence="19">
    <location>
        <begin position="851"/>
        <end position="883"/>
    </location>
</feature>
<dbReference type="Gene3D" id="3.40.190.10">
    <property type="entry name" value="Periplasmic binding protein-like II"/>
    <property type="match status" value="2"/>
</dbReference>
<name>A0A8S1CQ72_9INSE</name>
<evidence type="ECO:0000256" key="20">
    <source>
        <dbReference type="SAM" id="Phobius"/>
    </source>
</evidence>
<reference evidence="22 23" key="1">
    <citation type="submission" date="2020-04" db="EMBL/GenBank/DDBJ databases">
        <authorList>
            <person name="Alioto T."/>
            <person name="Alioto T."/>
            <person name="Gomez Garrido J."/>
        </authorList>
    </citation>
    <scope>NUCLEOTIDE SEQUENCE [LARGE SCALE GENOMIC DNA]</scope>
</reference>
<keyword evidence="9 20" id="KW-0472">Membrane</keyword>
<feature type="transmembrane region" description="Helical" evidence="20">
    <location>
        <begin position="436"/>
        <end position="456"/>
    </location>
</feature>
<comment type="caution">
    <text evidence="22">The sequence shown here is derived from an EMBL/GenBank/DDBJ whole genome shotgun (WGS) entry which is preliminary data.</text>
</comment>
<protein>
    <recommendedName>
        <fullName evidence="21">Protein kinase domain-containing protein</fullName>
    </recommendedName>
</protein>
<dbReference type="Gene3D" id="1.10.287.70">
    <property type="match status" value="1"/>
</dbReference>
<dbReference type="InterPro" id="IPR002110">
    <property type="entry name" value="Ankyrin_rpt"/>
</dbReference>
<dbReference type="SMART" id="SM00248">
    <property type="entry name" value="ANK"/>
    <property type="match status" value="3"/>
</dbReference>
<dbReference type="SUPFAM" id="SSF53850">
    <property type="entry name" value="Periplasmic binding protein-like II"/>
    <property type="match status" value="1"/>
</dbReference>
<dbReference type="FunFam" id="1.10.287.70:FF:000067">
    <property type="entry name" value="glutamate receptor 2 isoform X1"/>
    <property type="match status" value="1"/>
</dbReference>
<dbReference type="SMART" id="SM00918">
    <property type="entry name" value="Lig_chan-Glu_bd"/>
    <property type="match status" value="1"/>
</dbReference>
<dbReference type="InterPro" id="IPR036770">
    <property type="entry name" value="Ankyrin_rpt-contain_sf"/>
</dbReference>
<keyword evidence="10" id="KW-0675">Receptor</keyword>
<evidence type="ECO:0000256" key="7">
    <source>
        <dbReference type="ARBA" id="ARBA00023018"/>
    </source>
</evidence>
<evidence type="ECO:0000313" key="22">
    <source>
        <dbReference type="EMBL" id="CAB3372735.1"/>
    </source>
</evidence>
<feature type="binding site" evidence="16">
    <location>
        <position position="561"/>
    </location>
    <ligand>
        <name>L-glutamate</name>
        <dbReference type="ChEBI" id="CHEBI:29985"/>
    </ligand>
</feature>
<accession>A0A8S1CQ72</accession>
<evidence type="ECO:0000256" key="6">
    <source>
        <dbReference type="ARBA" id="ARBA00022989"/>
    </source>
</evidence>